<comment type="caution">
    <text evidence="2">The sequence shown here is derived from an EMBL/GenBank/DDBJ whole genome shotgun (WGS) entry which is preliminary data.</text>
</comment>
<name>A0A251XCR6_9GAMM</name>
<reference evidence="2 3" key="1">
    <citation type="submission" date="2016-12" db="EMBL/GenBank/DDBJ databases">
        <title>Thioflexothrix psekupsii D3 genome sequencing and assembly.</title>
        <authorList>
            <person name="Fomenkov A."/>
            <person name="Vincze T."/>
            <person name="Grabovich M."/>
            <person name="Anton B.P."/>
            <person name="Dubinina G."/>
            <person name="Orlova M."/>
            <person name="Belousova E."/>
            <person name="Roberts R.J."/>
        </authorList>
    </citation>
    <scope>NUCLEOTIDE SEQUENCE [LARGE SCALE GENOMIC DNA]</scope>
    <source>
        <strain evidence="2">D3</strain>
    </source>
</reference>
<keyword evidence="1" id="KW-0472">Membrane</keyword>
<dbReference type="EMBL" id="MSLT01000001">
    <property type="protein sequence ID" value="OUD16232.1"/>
    <property type="molecule type" value="Genomic_DNA"/>
</dbReference>
<feature type="transmembrane region" description="Helical" evidence="1">
    <location>
        <begin position="81"/>
        <end position="101"/>
    </location>
</feature>
<proteinExistence type="predicted"/>
<accession>A0A251XCR6</accession>
<organism evidence="2 3">
    <name type="scientific">Thioflexithrix psekupsensis</name>
    <dbReference type="NCBI Taxonomy" id="1570016"/>
    <lineage>
        <taxon>Bacteria</taxon>
        <taxon>Pseudomonadati</taxon>
        <taxon>Pseudomonadota</taxon>
        <taxon>Gammaproteobacteria</taxon>
        <taxon>Thiotrichales</taxon>
        <taxon>Thioflexithrix</taxon>
    </lineage>
</organism>
<feature type="transmembrane region" description="Helical" evidence="1">
    <location>
        <begin position="56"/>
        <end position="74"/>
    </location>
</feature>
<gene>
    <name evidence="2" type="ORF">TPSD3_00465</name>
</gene>
<feature type="transmembrane region" description="Helical" evidence="1">
    <location>
        <begin position="107"/>
        <end position="127"/>
    </location>
</feature>
<protein>
    <submittedName>
        <fullName evidence="2">Uncharacterized protein</fullName>
    </submittedName>
</protein>
<keyword evidence="1" id="KW-0812">Transmembrane</keyword>
<sequence>MQTHFGNKMTLKQLLFPASSRQLPGQRWLKITLRTLHLVGVGGLGGGFLYEVAPEQWLPYWGLAVVTGVCLVLIELWSNAIWLLQWAGAAIVFKLFLLASLHFFPQAAIPIFISVIIISGVISHAPAKIRHRLVFSSTHISPSQPDGKDGKL</sequence>
<dbReference type="Proteomes" id="UP000194798">
    <property type="component" value="Unassembled WGS sequence"/>
</dbReference>
<evidence type="ECO:0000256" key="1">
    <source>
        <dbReference type="SAM" id="Phobius"/>
    </source>
</evidence>
<evidence type="ECO:0000313" key="3">
    <source>
        <dbReference type="Proteomes" id="UP000194798"/>
    </source>
</evidence>
<keyword evidence="1" id="KW-1133">Transmembrane helix</keyword>
<keyword evidence="3" id="KW-1185">Reference proteome</keyword>
<feature type="transmembrane region" description="Helical" evidence="1">
    <location>
        <begin position="31"/>
        <end position="50"/>
    </location>
</feature>
<dbReference type="AlphaFoldDB" id="A0A251XCR6"/>
<evidence type="ECO:0000313" key="2">
    <source>
        <dbReference type="EMBL" id="OUD16232.1"/>
    </source>
</evidence>